<name>A0A7C3PSL7_9CYAN</name>
<evidence type="ECO:0000256" key="1">
    <source>
        <dbReference type="SAM" id="MobiDB-lite"/>
    </source>
</evidence>
<evidence type="ECO:0000313" key="2">
    <source>
        <dbReference type="EMBL" id="HFN00598.1"/>
    </source>
</evidence>
<feature type="region of interest" description="Disordered" evidence="1">
    <location>
        <begin position="22"/>
        <end position="41"/>
    </location>
</feature>
<dbReference type="EMBL" id="DSRU01000333">
    <property type="protein sequence ID" value="HFN00598.1"/>
    <property type="molecule type" value="Genomic_DNA"/>
</dbReference>
<protein>
    <submittedName>
        <fullName evidence="2">Uncharacterized protein</fullName>
    </submittedName>
</protein>
<comment type="caution">
    <text evidence="2">The sequence shown here is derived from an EMBL/GenBank/DDBJ whole genome shotgun (WGS) entry which is preliminary data.</text>
</comment>
<proteinExistence type="predicted"/>
<sequence>MPQNSNQAKAASNIQPTMVNQVAELLGELPDKPTSQPVQPSTVARPLKEVVAQLFEPIQGALAKGYTHQEIVDLMKQHGFSTTAETLKSYLNRTRRQSAPKLAKVTKQTTSSKSPQGTPTTKSKPTKADSLAKPAQVDVEMAPTLAKAESTPPAPKQKSTVSAKTKKQTPATSRKSAAKVAPTTKTTARKSAAKVAPTTKTTARKSAAKVAPTTKTTARKRKTM</sequence>
<reference evidence="2" key="1">
    <citation type="journal article" date="2020" name="mSystems">
        <title>Genome- and Community-Level Interaction Insights into Carbon Utilization and Element Cycling Functions of Hydrothermarchaeota in Hydrothermal Sediment.</title>
        <authorList>
            <person name="Zhou Z."/>
            <person name="Liu Y."/>
            <person name="Xu W."/>
            <person name="Pan J."/>
            <person name="Luo Z.H."/>
            <person name="Li M."/>
        </authorList>
    </citation>
    <scope>NUCLEOTIDE SEQUENCE [LARGE SCALE GENOMIC DNA]</scope>
    <source>
        <strain evidence="2">SpSt-418</strain>
    </source>
</reference>
<dbReference type="AlphaFoldDB" id="A0A7C3PSL7"/>
<feature type="compositionally biased region" description="Polar residues" evidence="1">
    <location>
        <begin position="106"/>
        <end position="123"/>
    </location>
</feature>
<gene>
    <name evidence="2" type="ORF">ENR64_23175</name>
</gene>
<feature type="region of interest" description="Disordered" evidence="1">
    <location>
        <begin position="92"/>
        <end position="224"/>
    </location>
</feature>
<accession>A0A7C3PSL7</accession>
<feature type="compositionally biased region" description="Polar residues" evidence="1">
    <location>
        <begin position="157"/>
        <end position="174"/>
    </location>
</feature>
<organism evidence="2">
    <name type="scientific">Oscillatoriales cyanobacterium SpSt-418</name>
    <dbReference type="NCBI Taxonomy" id="2282169"/>
    <lineage>
        <taxon>Bacteria</taxon>
        <taxon>Bacillati</taxon>
        <taxon>Cyanobacteriota</taxon>
        <taxon>Cyanophyceae</taxon>
        <taxon>Oscillatoriophycideae</taxon>
        <taxon>Oscillatoriales</taxon>
    </lineage>
</organism>